<dbReference type="PATRIC" id="fig|1637975.4.peg.1428"/>
<proteinExistence type="predicted"/>
<dbReference type="PANTHER" id="PTHR35792:SF3">
    <property type="entry name" value="IG HYPOTHETICAL 17707"/>
    <property type="match status" value="1"/>
</dbReference>
<comment type="caution">
    <text evidence="2">The sequence shown here is derived from an EMBL/GenBank/DDBJ whole genome shotgun (WGS) entry which is preliminary data.</text>
</comment>
<keyword evidence="1" id="KW-0175">Coiled coil</keyword>
<dbReference type="STRING" id="1637975.AN957_08390"/>
<dbReference type="RefSeq" id="WP_053475158.1">
    <property type="nucleotide sequence ID" value="NZ_CP041305.1"/>
</dbReference>
<protein>
    <recommendedName>
        <fullName evidence="4">YtxH domain-containing protein</fullName>
    </recommendedName>
</protein>
<evidence type="ECO:0000313" key="2">
    <source>
        <dbReference type="EMBL" id="KQL18584.1"/>
    </source>
</evidence>
<dbReference type="PANTHER" id="PTHR35792">
    <property type="entry name" value="GENERAL STRESS PROTEIN"/>
    <property type="match status" value="1"/>
</dbReference>
<reference evidence="2 3" key="1">
    <citation type="submission" date="2015-09" db="EMBL/GenBank/DDBJ databases">
        <title>Genome sequencing project for genomic taxonomy and phylogenomics of Bacillus-like bacteria.</title>
        <authorList>
            <person name="Liu B."/>
            <person name="Wang J."/>
            <person name="Zhu Y."/>
            <person name="Liu G."/>
            <person name="Chen Q."/>
            <person name="Chen Z."/>
            <person name="Lan J."/>
            <person name="Che J."/>
            <person name="Ge C."/>
            <person name="Shi H."/>
            <person name="Pan Z."/>
            <person name="Liu X."/>
        </authorList>
    </citation>
    <scope>NUCLEOTIDE SEQUENCE [LARGE SCALE GENOMIC DNA]</scope>
    <source>
        <strain evidence="2 3">FJAT-18043</strain>
    </source>
</reference>
<dbReference type="InterPro" id="IPR052928">
    <property type="entry name" value="Desiccation-related_membrane"/>
</dbReference>
<gene>
    <name evidence="2" type="ORF">AN957_08390</name>
</gene>
<sequence>MKVKSLLIGFIIGGTVAGISTLLSTPASGRDARQKIQEKKECIQNQMIELNKKLIRVKDATIIASKEGKKEILAFSSDVKSSINKWKADVLPHQQELQKELQAIEIAIHELEQNINIKKA</sequence>
<name>A0A0Q3QLS1_9BACI</name>
<keyword evidence="3" id="KW-1185">Reference proteome</keyword>
<dbReference type="EMBL" id="LJIX01000006">
    <property type="protein sequence ID" value="KQL18584.1"/>
    <property type="molecule type" value="Genomic_DNA"/>
</dbReference>
<evidence type="ECO:0008006" key="4">
    <source>
        <dbReference type="Google" id="ProtNLM"/>
    </source>
</evidence>
<dbReference type="Proteomes" id="UP000050996">
    <property type="component" value="Unassembled WGS sequence"/>
</dbReference>
<accession>A0A0Q3QLS1</accession>
<dbReference type="AlphaFoldDB" id="A0A0Q3QLS1"/>
<organism evidence="2 3">
    <name type="scientific">Cytobacillus solani</name>
    <dbReference type="NCBI Taxonomy" id="1637975"/>
    <lineage>
        <taxon>Bacteria</taxon>
        <taxon>Bacillati</taxon>
        <taxon>Bacillota</taxon>
        <taxon>Bacilli</taxon>
        <taxon>Bacillales</taxon>
        <taxon>Bacillaceae</taxon>
        <taxon>Cytobacillus</taxon>
    </lineage>
</organism>
<evidence type="ECO:0000313" key="3">
    <source>
        <dbReference type="Proteomes" id="UP000050996"/>
    </source>
</evidence>
<evidence type="ECO:0000256" key="1">
    <source>
        <dbReference type="SAM" id="Coils"/>
    </source>
</evidence>
<feature type="coiled-coil region" evidence="1">
    <location>
        <begin position="33"/>
        <end position="60"/>
    </location>
</feature>